<evidence type="ECO:0000313" key="6">
    <source>
        <dbReference type="Proteomes" id="UP001144471"/>
    </source>
</evidence>
<dbReference type="SMART" id="SM00347">
    <property type="entry name" value="HTH_MARR"/>
    <property type="match status" value="1"/>
</dbReference>
<evidence type="ECO:0000313" key="5">
    <source>
        <dbReference type="EMBL" id="GLI57280.1"/>
    </source>
</evidence>
<keyword evidence="2" id="KW-0238">DNA-binding</keyword>
<dbReference type="InterPro" id="IPR036390">
    <property type="entry name" value="WH_DNA-bd_sf"/>
</dbReference>
<evidence type="ECO:0000256" key="1">
    <source>
        <dbReference type="ARBA" id="ARBA00023015"/>
    </source>
</evidence>
<dbReference type="PANTHER" id="PTHR42756:SF1">
    <property type="entry name" value="TRANSCRIPTIONAL REPRESSOR OF EMRAB OPERON"/>
    <property type="match status" value="1"/>
</dbReference>
<dbReference type="PROSITE" id="PS50995">
    <property type="entry name" value="HTH_MARR_2"/>
    <property type="match status" value="1"/>
</dbReference>
<dbReference type="InterPro" id="IPR036388">
    <property type="entry name" value="WH-like_DNA-bd_sf"/>
</dbReference>
<dbReference type="RefSeq" id="WP_281836822.1">
    <property type="nucleotide sequence ID" value="NZ_BSDY01000015.1"/>
</dbReference>
<keyword evidence="6" id="KW-1185">Reference proteome</keyword>
<keyword evidence="1" id="KW-0805">Transcription regulation</keyword>
<evidence type="ECO:0000256" key="2">
    <source>
        <dbReference type="ARBA" id="ARBA00023125"/>
    </source>
</evidence>
<dbReference type="Pfam" id="PF12802">
    <property type="entry name" value="MarR_2"/>
    <property type="match status" value="1"/>
</dbReference>
<dbReference type="Gene3D" id="1.10.10.10">
    <property type="entry name" value="Winged helix-like DNA-binding domain superfamily/Winged helix DNA-binding domain"/>
    <property type="match status" value="1"/>
</dbReference>
<dbReference type="GO" id="GO:0003677">
    <property type="term" value="F:DNA binding"/>
    <property type="evidence" value="ECO:0007669"/>
    <property type="project" value="UniProtKB-KW"/>
</dbReference>
<dbReference type="InterPro" id="IPR000835">
    <property type="entry name" value="HTH_MarR-typ"/>
</dbReference>
<dbReference type="EMBL" id="BSDY01000015">
    <property type="protein sequence ID" value="GLI57280.1"/>
    <property type="molecule type" value="Genomic_DNA"/>
</dbReference>
<comment type="caution">
    <text evidence="5">The sequence shown here is derived from an EMBL/GenBank/DDBJ whole genome shotgun (WGS) entry which is preliminary data.</text>
</comment>
<dbReference type="SUPFAM" id="SSF46785">
    <property type="entry name" value="Winged helix' DNA-binding domain"/>
    <property type="match status" value="1"/>
</dbReference>
<evidence type="ECO:0000259" key="4">
    <source>
        <dbReference type="PROSITE" id="PS50995"/>
    </source>
</evidence>
<dbReference type="Proteomes" id="UP001144471">
    <property type="component" value="Unassembled WGS sequence"/>
</dbReference>
<dbReference type="GO" id="GO:0003700">
    <property type="term" value="F:DNA-binding transcription factor activity"/>
    <property type="evidence" value="ECO:0007669"/>
    <property type="project" value="InterPro"/>
</dbReference>
<evidence type="ECO:0000256" key="3">
    <source>
        <dbReference type="ARBA" id="ARBA00023163"/>
    </source>
</evidence>
<gene>
    <name evidence="5" type="ORF">PM10SUCC1_27940</name>
</gene>
<feature type="domain" description="HTH marR-type" evidence="4">
    <location>
        <begin position="5"/>
        <end position="140"/>
    </location>
</feature>
<keyword evidence="3" id="KW-0804">Transcription</keyword>
<reference evidence="5" key="1">
    <citation type="submission" date="2022-12" db="EMBL/GenBank/DDBJ databases">
        <title>Reference genome sequencing for broad-spectrum identification of bacterial and archaeal isolates by mass spectrometry.</title>
        <authorList>
            <person name="Sekiguchi Y."/>
            <person name="Tourlousse D.M."/>
        </authorList>
    </citation>
    <scope>NUCLEOTIDE SEQUENCE</scope>
    <source>
        <strain evidence="5">10succ1</strain>
    </source>
</reference>
<dbReference type="PANTHER" id="PTHR42756">
    <property type="entry name" value="TRANSCRIPTIONAL REGULATOR, MARR"/>
    <property type="match status" value="1"/>
</dbReference>
<protein>
    <submittedName>
        <fullName evidence="5">MarR family transcriptional regulator</fullName>
    </submittedName>
</protein>
<dbReference type="AlphaFoldDB" id="A0A9W6GNC4"/>
<dbReference type="PRINTS" id="PR00598">
    <property type="entry name" value="HTHMARR"/>
</dbReference>
<name>A0A9W6GNC4_9FUSO</name>
<proteinExistence type="predicted"/>
<sequence>MNMMDRELIKTITEIEKKLRIRKLKELELRGVVGLAPTHGDILVALFRNETLSMRDLSEIIQRDKSTVTALVNKLVKLGYVEKYKGVEDSRINFVRLTPFAYEKREAFIEAADIIIEQFSRHITEEEIKTALNIMKKINSSL</sequence>
<organism evidence="5 6">
    <name type="scientific">Propionigenium maris DSM 9537</name>
    <dbReference type="NCBI Taxonomy" id="1123000"/>
    <lineage>
        <taxon>Bacteria</taxon>
        <taxon>Fusobacteriati</taxon>
        <taxon>Fusobacteriota</taxon>
        <taxon>Fusobacteriia</taxon>
        <taxon>Fusobacteriales</taxon>
        <taxon>Fusobacteriaceae</taxon>
        <taxon>Propionigenium</taxon>
    </lineage>
</organism>
<accession>A0A9W6GNC4</accession>